<dbReference type="EMBL" id="DSZU01000015">
    <property type="protein sequence ID" value="HGV54584.1"/>
    <property type="molecule type" value="Genomic_DNA"/>
</dbReference>
<dbReference type="Gene3D" id="3.30.390.100">
    <property type="match status" value="1"/>
</dbReference>
<protein>
    <recommendedName>
        <fullName evidence="4">Heavy-metal chelation domain-containing protein</fullName>
    </recommendedName>
</protein>
<evidence type="ECO:0000259" key="1">
    <source>
        <dbReference type="Pfam" id="PF04016"/>
    </source>
</evidence>
<dbReference type="AlphaFoldDB" id="A0A832GNT7"/>
<dbReference type="SUPFAM" id="SSF159713">
    <property type="entry name" value="Dhaf3308-like"/>
    <property type="match status" value="1"/>
</dbReference>
<dbReference type="Pfam" id="PF13938">
    <property type="entry name" value="DUF4213"/>
    <property type="match status" value="1"/>
</dbReference>
<evidence type="ECO:0000259" key="2">
    <source>
        <dbReference type="Pfam" id="PF13938"/>
    </source>
</evidence>
<dbReference type="InterPro" id="IPR025251">
    <property type="entry name" value="DUF4213"/>
</dbReference>
<dbReference type="InterPro" id="IPR007161">
    <property type="entry name" value="DUF364"/>
</dbReference>
<reference evidence="3" key="1">
    <citation type="journal article" date="2020" name="mSystems">
        <title>Genome- and Community-Level Interaction Insights into Carbon Utilization and Element Cycling Functions of Hydrothermarchaeota in Hydrothermal Sediment.</title>
        <authorList>
            <person name="Zhou Z."/>
            <person name="Liu Y."/>
            <person name="Xu W."/>
            <person name="Pan J."/>
            <person name="Luo Z.H."/>
            <person name="Li M."/>
        </authorList>
    </citation>
    <scope>NUCLEOTIDE SEQUENCE [LARGE SCALE GENOMIC DNA]</scope>
    <source>
        <strain evidence="3">SpSt-605</strain>
    </source>
</reference>
<comment type="caution">
    <text evidence="3">The sequence shown here is derived from an EMBL/GenBank/DDBJ whole genome shotgun (WGS) entry which is preliminary data.</text>
</comment>
<organism evidence="3">
    <name type="scientific">Caldimicrobium thiodismutans</name>
    <dbReference type="NCBI Taxonomy" id="1653476"/>
    <lineage>
        <taxon>Bacteria</taxon>
        <taxon>Pseudomonadati</taxon>
        <taxon>Thermodesulfobacteriota</taxon>
        <taxon>Thermodesulfobacteria</taxon>
        <taxon>Thermodesulfobacteriales</taxon>
        <taxon>Thermodesulfobacteriaceae</taxon>
        <taxon>Caldimicrobium</taxon>
    </lineage>
</organism>
<proteinExistence type="predicted"/>
<accession>A0A832GNT7</accession>
<dbReference type="Gene3D" id="3.40.50.11590">
    <property type="match status" value="1"/>
</dbReference>
<dbReference type="Pfam" id="PF04016">
    <property type="entry name" value="DUF364"/>
    <property type="match status" value="1"/>
</dbReference>
<feature type="domain" description="DUF4213" evidence="2">
    <location>
        <begin position="12"/>
        <end position="92"/>
    </location>
</feature>
<gene>
    <name evidence="3" type="ORF">ENT73_00660</name>
</gene>
<feature type="domain" description="Putative heavy-metal chelation" evidence="1">
    <location>
        <begin position="112"/>
        <end position="240"/>
    </location>
</feature>
<evidence type="ECO:0000313" key="3">
    <source>
        <dbReference type="EMBL" id="HGV54584.1"/>
    </source>
</evidence>
<name>A0A832GNT7_9BACT</name>
<sequence length="250" mass="28191">MDNRIYQDFVELALSLARAKRVKRMVAGLFYTYAEVERTGAGLAYLEREAIESCCEAGGTSYWKQPADLIIKNYLTSHPVESSLALAVMNALFNHRKEVLKDTSTDPLLEIPLNLEDEVLMIGYFEPIFKRLLGKVKRIRVIEKNEFHGGLKGLRDLKNLSLAIITSATLSNKTFHLYLPYLKEVPEVILMGPSTPLAPEIFQATPITWLSGAIVKDSEMLFRLVCEGKGTHAFFKSGALEKINLRVKQR</sequence>
<evidence type="ECO:0008006" key="4">
    <source>
        <dbReference type="Google" id="ProtNLM"/>
    </source>
</evidence>